<evidence type="ECO:0000256" key="3">
    <source>
        <dbReference type="ARBA" id="ARBA00004496"/>
    </source>
</evidence>
<evidence type="ECO:0000256" key="18">
    <source>
        <dbReference type="ARBA" id="ARBA00030800"/>
    </source>
</evidence>
<organism evidence="21 22">
    <name type="scientific">Snuella sedimenti</name>
    <dbReference type="NCBI Taxonomy" id="2798802"/>
    <lineage>
        <taxon>Bacteria</taxon>
        <taxon>Pseudomonadati</taxon>
        <taxon>Bacteroidota</taxon>
        <taxon>Flavobacteriia</taxon>
        <taxon>Flavobacteriales</taxon>
        <taxon>Flavobacteriaceae</taxon>
        <taxon>Snuella</taxon>
    </lineage>
</organism>
<dbReference type="PANTHER" id="PTHR24421:SF10">
    <property type="entry name" value="NITRATE_NITRITE SENSOR PROTEIN NARQ"/>
    <property type="match status" value="1"/>
</dbReference>
<dbReference type="Pfam" id="PF07730">
    <property type="entry name" value="HisKA_3"/>
    <property type="match status" value="1"/>
</dbReference>
<evidence type="ECO:0000256" key="5">
    <source>
        <dbReference type="ARBA" id="ARBA00017322"/>
    </source>
</evidence>
<dbReference type="GO" id="GO:0046872">
    <property type="term" value="F:metal ion binding"/>
    <property type="evidence" value="ECO:0007669"/>
    <property type="project" value="UniProtKB-KW"/>
</dbReference>
<keyword evidence="9" id="KW-0808">Transferase</keyword>
<evidence type="ECO:0000256" key="6">
    <source>
        <dbReference type="ARBA" id="ARBA00022485"/>
    </source>
</evidence>
<dbReference type="Pfam" id="PF13424">
    <property type="entry name" value="TPR_12"/>
    <property type="match status" value="1"/>
</dbReference>
<evidence type="ECO:0000256" key="10">
    <source>
        <dbReference type="ARBA" id="ARBA00022723"/>
    </source>
</evidence>
<dbReference type="Proteomes" id="UP000610931">
    <property type="component" value="Unassembled WGS sequence"/>
</dbReference>
<keyword evidence="10" id="KW-0479">Metal-binding</keyword>
<keyword evidence="7" id="KW-0963">Cytoplasm</keyword>
<dbReference type="InterPro" id="IPR005467">
    <property type="entry name" value="His_kinase_dom"/>
</dbReference>
<evidence type="ECO:0000256" key="12">
    <source>
        <dbReference type="ARBA" id="ARBA00022777"/>
    </source>
</evidence>
<evidence type="ECO:0000256" key="11">
    <source>
        <dbReference type="ARBA" id="ARBA00022741"/>
    </source>
</evidence>
<comment type="cofactor">
    <cofactor evidence="2">
        <name>[4Fe-4S] cluster</name>
        <dbReference type="ChEBI" id="CHEBI:49883"/>
    </cofactor>
</comment>
<keyword evidence="14" id="KW-0408">Iron</keyword>
<dbReference type="GO" id="GO:0005737">
    <property type="term" value="C:cytoplasm"/>
    <property type="evidence" value="ECO:0007669"/>
    <property type="project" value="UniProtKB-SubCell"/>
</dbReference>
<feature type="transmembrane region" description="Helical" evidence="19">
    <location>
        <begin position="428"/>
        <end position="447"/>
    </location>
</feature>
<evidence type="ECO:0000256" key="8">
    <source>
        <dbReference type="ARBA" id="ARBA00022553"/>
    </source>
</evidence>
<evidence type="ECO:0000313" key="21">
    <source>
        <dbReference type="EMBL" id="MBJ6368424.1"/>
    </source>
</evidence>
<dbReference type="Gene3D" id="1.25.40.10">
    <property type="entry name" value="Tetratricopeptide repeat domain"/>
    <property type="match status" value="2"/>
</dbReference>
<evidence type="ECO:0000256" key="14">
    <source>
        <dbReference type="ARBA" id="ARBA00023004"/>
    </source>
</evidence>
<dbReference type="InterPro" id="IPR011712">
    <property type="entry name" value="Sig_transdc_His_kin_sub3_dim/P"/>
</dbReference>
<evidence type="ECO:0000256" key="16">
    <source>
        <dbReference type="ARBA" id="ARBA00023014"/>
    </source>
</evidence>
<evidence type="ECO:0000256" key="4">
    <source>
        <dbReference type="ARBA" id="ARBA00012438"/>
    </source>
</evidence>
<keyword evidence="6" id="KW-0004">4Fe-4S</keyword>
<dbReference type="PRINTS" id="PR00344">
    <property type="entry name" value="BCTRLSENSOR"/>
</dbReference>
<name>A0A8J7LN68_9FLAO</name>
<keyword evidence="11" id="KW-0547">Nucleotide-binding</keyword>
<dbReference type="GO" id="GO:0000155">
    <property type="term" value="F:phosphorelay sensor kinase activity"/>
    <property type="evidence" value="ECO:0007669"/>
    <property type="project" value="InterPro"/>
</dbReference>
<proteinExistence type="predicted"/>
<dbReference type="InterPro" id="IPR050482">
    <property type="entry name" value="Sensor_HK_TwoCompSys"/>
</dbReference>
<keyword evidence="22" id="KW-1185">Reference proteome</keyword>
<evidence type="ECO:0000256" key="15">
    <source>
        <dbReference type="ARBA" id="ARBA00023012"/>
    </source>
</evidence>
<dbReference type="InterPro" id="IPR003594">
    <property type="entry name" value="HATPase_dom"/>
</dbReference>
<keyword evidence="19" id="KW-1133">Transmembrane helix</keyword>
<dbReference type="SUPFAM" id="SSF48452">
    <property type="entry name" value="TPR-like"/>
    <property type="match status" value="1"/>
</dbReference>
<evidence type="ECO:0000256" key="19">
    <source>
        <dbReference type="SAM" id="Phobius"/>
    </source>
</evidence>
<feature type="domain" description="Histidine kinase" evidence="20">
    <location>
        <begin position="598"/>
        <end position="684"/>
    </location>
</feature>
<evidence type="ECO:0000256" key="1">
    <source>
        <dbReference type="ARBA" id="ARBA00000085"/>
    </source>
</evidence>
<protein>
    <recommendedName>
        <fullName evidence="5">Oxygen sensor histidine kinase NreB</fullName>
        <ecNumber evidence="4">2.7.13.3</ecNumber>
    </recommendedName>
    <alternativeName>
        <fullName evidence="18">Nitrogen regulation protein B</fullName>
    </alternativeName>
</protein>
<dbReference type="SUPFAM" id="SSF55874">
    <property type="entry name" value="ATPase domain of HSP90 chaperone/DNA topoisomerase II/histidine kinase"/>
    <property type="match status" value="1"/>
</dbReference>
<dbReference type="Gene3D" id="3.30.565.10">
    <property type="entry name" value="Histidine kinase-like ATPase, C-terminal domain"/>
    <property type="match status" value="1"/>
</dbReference>
<evidence type="ECO:0000313" key="22">
    <source>
        <dbReference type="Proteomes" id="UP000610931"/>
    </source>
</evidence>
<dbReference type="Pfam" id="PF02518">
    <property type="entry name" value="HATPase_c"/>
    <property type="match status" value="1"/>
</dbReference>
<dbReference type="InterPro" id="IPR004358">
    <property type="entry name" value="Sig_transdc_His_kin-like_C"/>
</dbReference>
<dbReference type="EMBL" id="JAELVQ010000011">
    <property type="protein sequence ID" value="MBJ6368424.1"/>
    <property type="molecule type" value="Genomic_DNA"/>
</dbReference>
<dbReference type="EC" id="2.7.13.3" evidence="4"/>
<evidence type="ECO:0000256" key="13">
    <source>
        <dbReference type="ARBA" id="ARBA00022840"/>
    </source>
</evidence>
<keyword evidence="16" id="KW-0411">Iron-sulfur</keyword>
<dbReference type="PANTHER" id="PTHR24421">
    <property type="entry name" value="NITRATE/NITRITE SENSOR PROTEIN NARX-RELATED"/>
    <property type="match status" value="1"/>
</dbReference>
<evidence type="ECO:0000259" key="20">
    <source>
        <dbReference type="PROSITE" id="PS50109"/>
    </source>
</evidence>
<comment type="caution">
    <text evidence="21">The sequence shown here is derived from an EMBL/GenBank/DDBJ whole genome shotgun (WGS) entry which is preliminary data.</text>
</comment>
<keyword evidence="13" id="KW-0067">ATP-binding</keyword>
<dbReference type="GO" id="GO:0051539">
    <property type="term" value="F:4 iron, 4 sulfur cluster binding"/>
    <property type="evidence" value="ECO:0007669"/>
    <property type="project" value="UniProtKB-KW"/>
</dbReference>
<evidence type="ECO:0000256" key="9">
    <source>
        <dbReference type="ARBA" id="ARBA00022679"/>
    </source>
</evidence>
<reference evidence="21" key="1">
    <citation type="submission" date="2020-12" db="EMBL/GenBank/DDBJ databases">
        <title>Snuella sp. nov., isolated from sediment in Incheon.</title>
        <authorList>
            <person name="Kim W."/>
        </authorList>
    </citation>
    <scope>NUCLEOTIDE SEQUENCE</scope>
    <source>
        <strain evidence="21">CAU 1569</strain>
    </source>
</reference>
<dbReference type="PROSITE" id="PS50109">
    <property type="entry name" value="HIS_KIN"/>
    <property type="match status" value="1"/>
</dbReference>
<dbReference type="GO" id="GO:0005524">
    <property type="term" value="F:ATP binding"/>
    <property type="evidence" value="ECO:0007669"/>
    <property type="project" value="UniProtKB-KW"/>
</dbReference>
<accession>A0A8J7LN68</accession>
<keyword evidence="19" id="KW-0472">Membrane</keyword>
<keyword evidence="15" id="KW-0902">Two-component regulatory system</keyword>
<sequence length="684" mass="78527">MCKNIALLIFSFFSLYNLNTQSTSFKQQLDSIQELRHLSRNENLNLETRIMHAKEASELSHKMGVDSIILNSDMKLAYIFSNHKKYGKDSKKLYYKNLKLALKLKDTVSEAYANFHLGYYYQVHRNINDSAYYHYNVSLKLFKNSNSIKDDEKIRIISIIYLNVGNLQKNGNDYIGSQASVIKGIDLLKSVPDRMDNIDTLGALYELLGVSLKQLKLYDEALIYHQKSLEFKNKLPDNYIDKLYSKINIAELYKEKGDYNKALSIYNTLLKDSLLFEKDLLSYADVINNMAYGMYLSGDKNYDKIDALFTEAYKIGDSLDAPYEIAAGGNDMATFYHATGENEKARYYADRSYKIAKRIKNNFEVQRSLLLLSKLTPGDSGKAYLYEHIRLNDSLIHAERSNRNKFARLQFETDEYIEKSERLNAQNILISVIAGILILVMGLLYIIKSQRAKNKSLIYEQAQQESNQEIYNLMLGQQEKLEEGRLRERQRISEELHDGIMSQLFGVRMGMGFLELEGDTNTMDQYKQLTRELQALEEGIRNISHELKDSLLPPRIDFLSLLESYLKKQGEVGRFNYEINDTEDCSLDSLDNNKKVTVYRIVQEAVQNVIKHAKAKTVTIAFTEHEDILQITITDDGTGFNPKTKPKGIGLRNIESRVLKHQGGFEIISKPGQGTTLIISIPVT</sequence>
<dbReference type="RefSeq" id="WP_199115185.1">
    <property type="nucleotide sequence ID" value="NZ_JAELVQ010000011.1"/>
</dbReference>
<dbReference type="Gene3D" id="1.20.5.1930">
    <property type="match status" value="1"/>
</dbReference>
<keyword evidence="19" id="KW-0812">Transmembrane</keyword>
<comment type="function">
    <text evidence="17">Member of the two-component regulatory system NreB/NreC involved in the control of dissimilatory nitrate/nitrite reduction in response to oxygen. NreB functions as a direct oxygen sensor histidine kinase which is autophosphorylated, in the absence of oxygen, probably at the conserved histidine residue, and transfers its phosphate group probably to a conserved aspartate residue of NreC. NreB/NreC activates the expression of the nitrate (narGHJI) and nitrite (nir) reductase operons, as well as the putative nitrate transporter gene narT.</text>
</comment>
<comment type="catalytic activity">
    <reaction evidence="1">
        <text>ATP + protein L-histidine = ADP + protein N-phospho-L-histidine.</text>
        <dbReference type="EC" id="2.7.13.3"/>
    </reaction>
</comment>
<evidence type="ECO:0000256" key="17">
    <source>
        <dbReference type="ARBA" id="ARBA00024827"/>
    </source>
</evidence>
<dbReference type="InterPro" id="IPR011990">
    <property type="entry name" value="TPR-like_helical_dom_sf"/>
</dbReference>
<gene>
    <name evidence="21" type="ORF">JF259_10030</name>
</gene>
<dbReference type="CDD" id="cd16917">
    <property type="entry name" value="HATPase_UhpB-NarQ-NarX-like"/>
    <property type="match status" value="1"/>
</dbReference>
<evidence type="ECO:0000256" key="7">
    <source>
        <dbReference type="ARBA" id="ARBA00022490"/>
    </source>
</evidence>
<keyword evidence="8" id="KW-0597">Phosphoprotein</keyword>
<dbReference type="InterPro" id="IPR036890">
    <property type="entry name" value="HATPase_C_sf"/>
</dbReference>
<evidence type="ECO:0000256" key="2">
    <source>
        <dbReference type="ARBA" id="ARBA00001966"/>
    </source>
</evidence>
<dbReference type="AlphaFoldDB" id="A0A8J7LN68"/>
<dbReference type="GO" id="GO:0016020">
    <property type="term" value="C:membrane"/>
    <property type="evidence" value="ECO:0007669"/>
    <property type="project" value="InterPro"/>
</dbReference>
<dbReference type="SMART" id="SM00387">
    <property type="entry name" value="HATPase_c"/>
    <property type="match status" value="1"/>
</dbReference>
<keyword evidence="12 21" id="KW-0418">Kinase</keyword>
<comment type="subcellular location">
    <subcellularLocation>
        <location evidence="3">Cytoplasm</location>
    </subcellularLocation>
</comment>
<dbReference type="GO" id="GO:0046983">
    <property type="term" value="F:protein dimerization activity"/>
    <property type="evidence" value="ECO:0007669"/>
    <property type="project" value="InterPro"/>
</dbReference>